<keyword evidence="2" id="KW-0413">Isomerase</keyword>
<reference evidence="2" key="1">
    <citation type="submission" date="2024-05" db="EMBL/GenBank/DDBJ databases">
        <authorList>
            <person name="Cai S.Y."/>
            <person name="Jin L.M."/>
            <person name="Li H.R."/>
        </authorList>
    </citation>
    <scope>NUCLEOTIDE SEQUENCE</scope>
    <source>
        <strain evidence="2">A5-74</strain>
    </source>
</reference>
<sequence>MTESTVDDLYLLERNRLTQELSAATRTDWEQQSLCAGWTIRDLAAHLLMPFELTVPGVLRRLVTARFDFDRLADRWARADRRTGTEITAALSVTTADAFNVPGAGERAPLSHLVIHAQDVRVPLGLAGSCGPEAGRLVLTGLTAGRHSVGPHLLTGLHLRATDADWSLGDGPVVEGRASALISALAGRAASAAALAGDGAPELRRRLAI</sequence>
<dbReference type="InterPro" id="IPR017517">
    <property type="entry name" value="Maleyloyr_isom"/>
</dbReference>
<accession>A0AAU8DNS6</accession>
<dbReference type="SUPFAM" id="SSF109854">
    <property type="entry name" value="DinB/YfiT-like putative metalloenzymes"/>
    <property type="match status" value="1"/>
</dbReference>
<feature type="domain" description="Mycothiol-dependent maleylpyruvate isomerase metal-binding" evidence="1">
    <location>
        <begin position="13"/>
        <end position="96"/>
    </location>
</feature>
<dbReference type="AlphaFoldDB" id="A0AAU8DNS6"/>
<dbReference type="GO" id="GO:0046872">
    <property type="term" value="F:metal ion binding"/>
    <property type="evidence" value="ECO:0007669"/>
    <property type="project" value="InterPro"/>
</dbReference>
<dbReference type="Gene3D" id="1.20.120.450">
    <property type="entry name" value="dinb family like domain"/>
    <property type="match status" value="1"/>
</dbReference>
<dbReference type="RefSeq" id="WP_353649406.1">
    <property type="nucleotide sequence ID" value="NZ_CP159218.1"/>
</dbReference>
<dbReference type="GO" id="GO:0016853">
    <property type="term" value="F:isomerase activity"/>
    <property type="evidence" value="ECO:0007669"/>
    <property type="project" value="UniProtKB-KW"/>
</dbReference>
<organism evidence="2">
    <name type="scientific">Nakamurella sp. A5-74</name>
    <dbReference type="NCBI Taxonomy" id="3158264"/>
    <lineage>
        <taxon>Bacteria</taxon>
        <taxon>Bacillati</taxon>
        <taxon>Actinomycetota</taxon>
        <taxon>Actinomycetes</taxon>
        <taxon>Nakamurellales</taxon>
        <taxon>Nakamurellaceae</taxon>
        <taxon>Nakamurella</taxon>
    </lineage>
</organism>
<dbReference type="EMBL" id="CP159218">
    <property type="protein sequence ID" value="XCG63791.1"/>
    <property type="molecule type" value="Genomic_DNA"/>
</dbReference>
<name>A0AAU8DNS6_9ACTN</name>
<evidence type="ECO:0000259" key="1">
    <source>
        <dbReference type="Pfam" id="PF11716"/>
    </source>
</evidence>
<proteinExistence type="predicted"/>
<dbReference type="NCBIfam" id="TIGR03083">
    <property type="entry name" value="maleylpyruvate isomerase family mycothiol-dependent enzyme"/>
    <property type="match status" value="1"/>
</dbReference>
<evidence type="ECO:0000313" key="2">
    <source>
        <dbReference type="EMBL" id="XCG63791.1"/>
    </source>
</evidence>
<gene>
    <name evidence="2" type="ORF">ABLG96_00055</name>
</gene>
<protein>
    <submittedName>
        <fullName evidence="2">Maleylpyruvate isomerase family mycothiol-dependent enzyme</fullName>
    </submittedName>
</protein>
<dbReference type="InterPro" id="IPR024344">
    <property type="entry name" value="MDMPI_metal-binding"/>
</dbReference>
<dbReference type="InterPro" id="IPR034660">
    <property type="entry name" value="DinB/YfiT-like"/>
</dbReference>
<dbReference type="Pfam" id="PF11716">
    <property type="entry name" value="MDMPI_N"/>
    <property type="match status" value="1"/>
</dbReference>